<proteinExistence type="predicted"/>
<feature type="region of interest" description="Disordered" evidence="1">
    <location>
        <begin position="31"/>
        <end position="77"/>
    </location>
</feature>
<dbReference type="AlphaFoldDB" id="S3BRS4"/>
<organism evidence="2 3">
    <name type="scientific">Sutterella wadsworthensis HGA0223</name>
    <dbReference type="NCBI Taxonomy" id="1203554"/>
    <lineage>
        <taxon>Bacteria</taxon>
        <taxon>Pseudomonadati</taxon>
        <taxon>Pseudomonadota</taxon>
        <taxon>Betaproteobacteria</taxon>
        <taxon>Burkholderiales</taxon>
        <taxon>Sutterellaceae</taxon>
        <taxon>Sutterella</taxon>
    </lineage>
</organism>
<reference evidence="2 3" key="1">
    <citation type="submission" date="2013-04" db="EMBL/GenBank/DDBJ databases">
        <title>The Genome Sequence of Sutterella wadsworthensis HGA0223.</title>
        <authorList>
            <consortium name="The Broad Institute Genomics Platform"/>
            <person name="Earl A."/>
            <person name="Ward D."/>
            <person name="Feldgarden M."/>
            <person name="Gevers D."/>
            <person name="Schmidt T.M."/>
            <person name="Dover J."/>
            <person name="Dai D."/>
            <person name="Walker B."/>
            <person name="Young S."/>
            <person name="Zeng Q."/>
            <person name="Gargeya S."/>
            <person name="Fitzgerald M."/>
            <person name="Haas B."/>
            <person name="Abouelleil A."/>
            <person name="Allen A.W."/>
            <person name="Alvarado L."/>
            <person name="Arachchi H.M."/>
            <person name="Berlin A.M."/>
            <person name="Chapman S.B."/>
            <person name="Gainer-Dewar J."/>
            <person name="Goldberg J."/>
            <person name="Griggs A."/>
            <person name="Gujja S."/>
            <person name="Hansen M."/>
            <person name="Howarth C."/>
            <person name="Imamovic A."/>
            <person name="Ireland A."/>
            <person name="Larimer J."/>
            <person name="McCowan C."/>
            <person name="Murphy C."/>
            <person name="Pearson M."/>
            <person name="Poon T.W."/>
            <person name="Priest M."/>
            <person name="Roberts A."/>
            <person name="Saif S."/>
            <person name="Shea T."/>
            <person name="Sisk P."/>
            <person name="Sykes S."/>
            <person name="Wortman J."/>
            <person name="Nusbaum C."/>
            <person name="Birren B."/>
        </authorList>
    </citation>
    <scope>NUCLEOTIDE SEQUENCE [LARGE SCALE GENOMIC DNA]</scope>
    <source>
        <strain evidence="2 3">HGA0223</strain>
    </source>
</reference>
<sequence length="77" mass="8236">SVKALETPTAAEEVVKSADADAEVLAELSSKSEKPKVSVKAQKTPTAAEEVVKSADADAEVLAEPSSNRKSKRFWHR</sequence>
<gene>
    <name evidence="2" type="ORF">HMPREF1476_00020</name>
</gene>
<dbReference type="HOGENOM" id="CLU_2628045_0_0_4"/>
<dbReference type="PATRIC" id="fig|1203554.3.peg.7"/>
<feature type="non-terminal residue" evidence="2">
    <location>
        <position position="1"/>
    </location>
</feature>
<dbReference type="EMBL" id="ATCF01000002">
    <property type="protein sequence ID" value="EPE02086.1"/>
    <property type="molecule type" value="Genomic_DNA"/>
</dbReference>
<evidence type="ECO:0000313" key="2">
    <source>
        <dbReference type="EMBL" id="EPE02086.1"/>
    </source>
</evidence>
<keyword evidence="3" id="KW-1185">Reference proteome</keyword>
<comment type="caution">
    <text evidence="2">The sequence shown here is derived from an EMBL/GenBank/DDBJ whole genome shotgun (WGS) entry which is preliminary data.</text>
</comment>
<name>S3BRS4_9BURK</name>
<protein>
    <submittedName>
        <fullName evidence="2">Uncharacterized protein</fullName>
    </submittedName>
</protein>
<accession>S3BRS4</accession>
<dbReference type="Proteomes" id="UP000014400">
    <property type="component" value="Unassembled WGS sequence"/>
</dbReference>
<evidence type="ECO:0000256" key="1">
    <source>
        <dbReference type="SAM" id="MobiDB-lite"/>
    </source>
</evidence>
<evidence type="ECO:0000313" key="3">
    <source>
        <dbReference type="Proteomes" id="UP000014400"/>
    </source>
</evidence>